<dbReference type="OrthoDB" id="9780160at2"/>
<dbReference type="EMBL" id="CP014224">
    <property type="protein sequence ID" value="ANW95523.1"/>
    <property type="molecule type" value="Genomic_DNA"/>
</dbReference>
<feature type="transmembrane region" description="Helical" evidence="10">
    <location>
        <begin position="358"/>
        <end position="379"/>
    </location>
</feature>
<feature type="transmembrane region" description="Helical" evidence="10">
    <location>
        <begin position="45"/>
        <end position="69"/>
    </location>
</feature>
<proteinExistence type="predicted"/>
<sequence length="450" mass="49295">MNIKQYTSEFKTNIALAVPVMLGQLGHVLVGFADNIMVGELGAPALAAVSLANSIFFILMGLGVGFSFAMTPLISEADAAKNYLEGKKSYQHGVIILSVLGVVLAVALLLMEPLLGMMNQPEDVVVLAIPYYNVLAFSMIPLLIFQAIKQFTDGLSLTKYAMIAILGSNVINVLLNYILIYGKFGAPALGAVGAAYGTLVSRVLMIFVLLYFISKRKKFKPYKIAISWFSLEKERVMKIFKLGYPTALQMFFEIGIFASAVLLSGMLGTDEQAANQIALNLSTMTFMVATGVAVTATIRVGNQKGLKDYYNLKRIAISNILLMIIISVIAAIGFMSLRTYLPWMYIDDENVVNIAAKLLIVAGLFQISDGIQVVVLGALRGLQDMFVPMWLVFVSYWIVGFPVCYYLGIHTSLGTFGVWIGLLVGLTVSATLLYLRFQHLTKRLLLTEHL</sequence>
<dbReference type="InterPro" id="IPR002528">
    <property type="entry name" value="MATE_fam"/>
</dbReference>
<evidence type="ECO:0000256" key="1">
    <source>
        <dbReference type="ARBA" id="ARBA00004651"/>
    </source>
</evidence>
<dbReference type="Proteomes" id="UP000092967">
    <property type="component" value="Chromosome"/>
</dbReference>
<keyword evidence="12" id="KW-1185">Reference proteome</keyword>
<evidence type="ECO:0000313" key="12">
    <source>
        <dbReference type="Proteomes" id="UP000092967"/>
    </source>
</evidence>
<dbReference type="NCBIfam" id="TIGR00797">
    <property type="entry name" value="matE"/>
    <property type="match status" value="1"/>
</dbReference>
<feature type="transmembrane region" description="Helical" evidence="10">
    <location>
        <begin position="277"/>
        <end position="298"/>
    </location>
</feature>
<dbReference type="PIRSF" id="PIRSF006603">
    <property type="entry name" value="DinF"/>
    <property type="match status" value="1"/>
</dbReference>
<accession>A0A1B1Y451</accession>
<feature type="transmembrane region" description="Helical" evidence="10">
    <location>
        <begin position="319"/>
        <end position="338"/>
    </location>
</feature>
<dbReference type="AlphaFoldDB" id="A0A1B1Y451"/>
<evidence type="ECO:0000256" key="9">
    <source>
        <dbReference type="ARBA" id="ARBA00031636"/>
    </source>
</evidence>
<keyword evidence="6 10" id="KW-1133">Transmembrane helix</keyword>
<feature type="transmembrane region" description="Helical" evidence="10">
    <location>
        <begin position="414"/>
        <end position="435"/>
    </location>
</feature>
<dbReference type="GO" id="GO:0006811">
    <property type="term" value="P:monoatomic ion transport"/>
    <property type="evidence" value="ECO:0007669"/>
    <property type="project" value="UniProtKB-KW"/>
</dbReference>
<dbReference type="PANTHER" id="PTHR43298">
    <property type="entry name" value="MULTIDRUG RESISTANCE PROTEIN NORM-RELATED"/>
    <property type="match status" value="1"/>
</dbReference>
<feature type="transmembrane region" description="Helical" evidence="10">
    <location>
        <begin position="160"/>
        <end position="182"/>
    </location>
</feature>
<evidence type="ECO:0000256" key="2">
    <source>
        <dbReference type="ARBA" id="ARBA00022448"/>
    </source>
</evidence>
<feature type="transmembrane region" description="Helical" evidence="10">
    <location>
        <begin position="131"/>
        <end position="148"/>
    </location>
</feature>
<keyword evidence="5 10" id="KW-0812">Transmembrane</keyword>
<feature type="transmembrane region" description="Helical" evidence="10">
    <location>
        <begin position="12"/>
        <end position="33"/>
    </location>
</feature>
<feature type="transmembrane region" description="Helical" evidence="10">
    <location>
        <begin position="386"/>
        <end position="408"/>
    </location>
</feature>
<organism evidence="11 12">
    <name type="scientific">Wenyingzhuangia fucanilytica</name>
    <dbReference type="NCBI Taxonomy" id="1790137"/>
    <lineage>
        <taxon>Bacteria</taxon>
        <taxon>Pseudomonadati</taxon>
        <taxon>Bacteroidota</taxon>
        <taxon>Flavobacteriia</taxon>
        <taxon>Flavobacteriales</taxon>
        <taxon>Flavobacteriaceae</taxon>
        <taxon>Wenyingzhuangia</taxon>
    </lineage>
</organism>
<evidence type="ECO:0000256" key="6">
    <source>
        <dbReference type="ARBA" id="ARBA00022989"/>
    </source>
</evidence>
<dbReference type="GO" id="GO:0015297">
    <property type="term" value="F:antiporter activity"/>
    <property type="evidence" value="ECO:0007669"/>
    <property type="project" value="UniProtKB-KW"/>
</dbReference>
<dbReference type="RefSeq" id="WP_068824731.1">
    <property type="nucleotide sequence ID" value="NZ_CP014224.1"/>
</dbReference>
<feature type="transmembrane region" description="Helical" evidence="10">
    <location>
        <begin position="90"/>
        <end position="111"/>
    </location>
</feature>
<dbReference type="GO" id="GO:0005886">
    <property type="term" value="C:plasma membrane"/>
    <property type="evidence" value="ECO:0007669"/>
    <property type="project" value="UniProtKB-SubCell"/>
</dbReference>
<feature type="transmembrane region" description="Helical" evidence="10">
    <location>
        <begin position="188"/>
        <end position="213"/>
    </location>
</feature>
<evidence type="ECO:0000256" key="10">
    <source>
        <dbReference type="SAM" id="Phobius"/>
    </source>
</evidence>
<dbReference type="PANTHER" id="PTHR43298:SF2">
    <property type="entry name" value="FMN_FAD EXPORTER YEEO-RELATED"/>
    <property type="match status" value="1"/>
</dbReference>
<dbReference type="GO" id="GO:0042910">
    <property type="term" value="F:xenobiotic transmembrane transporter activity"/>
    <property type="evidence" value="ECO:0007669"/>
    <property type="project" value="InterPro"/>
</dbReference>
<dbReference type="KEGG" id="wfu:AXE80_04160"/>
<evidence type="ECO:0000256" key="7">
    <source>
        <dbReference type="ARBA" id="ARBA00023065"/>
    </source>
</evidence>
<comment type="subcellular location">
    <subcellularLocation>
        <location evidence="1">Cell membrane</location>
        <topology evidence="1">Multi-pass membrane protein</topology>
    </subcellularLocation>
</comment>
<keyword evidence="8 10" id="KW-0472">Membrane</keyword>
<reference evidence="11 12" key="1">
    <citation type="submission" date="2016-02" db="EMBL/GenBank/DDBJ databases">
        <authorList>
            <person name="Wen L."/>
            <person name="He K."/>
            <person name="Yang H."/>
        </authorList>
    </citation>
    <scope>NUCLEOTIDE SEQUENCE [LARGE SCALE GENOMIC DNA]</scope>
    <source>
        <strain evidence="11 12">CZ1127</strain>
    </source>
</reference>
<dbReference type="Pfam" id="PF01554">
    <property type="entry name" value="MatE"/>
    <property type="match status" value="2"/>
</dbReference>
<evidence type="ECO:0000313" key="11">
    <source>
        <dbReference type="EMBL" id="ANW95523.1"/>
    </source>
</evidence>
<evidence type="ECO:0000256" key="4">
    <source>
        <dbReference type="ARBA" id="ARBA00022475"/>
    </source>
</evidence>
<protein>
    <recommendedName>
        <fullName evidence="9">Multidrug-efflux transporter</fullName>
    </recommendedName>
</protein>
<evidence type="ECO:0000256" key="5">
    <source>
        <dbReference type="ARBA" id="ARBA00022692"/>
    </source>
</evidence>
<keyword evidence="7" id="KW-0406">Ion transport</keyword>
<evidence type="ECO:0000256" key="3">
    <source>
        <dbReference type="ARBA" id="ARBA00022449"/>
    </source>
</evidence>
<feature type="transmembrane region" description="Helical" evidence="10">
    <location>
        <begin position="242"/>
        <end position="265"/>
    </location>
</feature>
<keyword evidence="2" id="KW-0813">Transport</keyword>
<dbReference type="STRING" id="1790137.AXE80_04160"/>
<dbReference type="InterPro" id="IPR048279">
    <property type="entry name" value="MdtK-like"/>
</dbReference>
<dbReference type="InterPro" id="IPR050222">
    <property type="entry name" value="MATE_MdtK"/>
</dbReference>
<keyword evidence="4" id="KW-1003">Cell membrane</keyword>
<name>A0A1B1Y451_9FLAO</name>
<evidence type="ECO:0000256" key="8">
    <source>
        <dbReference type="ARBA" id="ARBA00023136"/>
    </source>
</evidence>
<gene>
    <name evidence="11" type="ORF">AXE80_04160</name>
</gene>
<keyword evidence="3" id="KW-0050">Antiport</keyword>
<dbReference type="CDD" id="cd13131">
    <property type="entry name" value="MATE_NorM_like"/>
    <property type="match status" value="1"/>
</dbReference>